<evidence type="ECO:0000313" key="4">
    <source>
        <dbReference type="EMBL" id="GAB1297253.1"/>
    </source>
</evidence>
<dbReference type="EMBL" id="BAAFST010000012">
    <property type="protein sequence ID" value="GAB1297253.1"/>
    <property type="molecule type" value="Genomic_DNA"/>
</dbReference>
<keyword evidence="5" id="KW-1185">Reference proteome</keyword>
<dbReference type="PANTHER" id="PTHR21625:SF1">
    <property type="entry name" value="DYNEIN REGULATORY COMPLEX PROTEIN 1"/>
    <property type="match status" value="1"/>
</dbReference>
<dbReference type="InterPro" id="IPR039750">
    <property type="entry name" value="DRC1/DRC2"/>
</dbReference>
<keyword evidence="1" id="KW-0175">Coiled coil</keyword>
<accession>A0ABQ0FDB9</accession>
<evidence type="ECO:0000256" key="2">
    <source>
        <dbReference type="SAM" id="MobiDB-lite"/>
    </source>
</evidence>
<feature type="coiled-coil region" evidence="1">
    <location>
        <begin position="139"/>
        <end position="169"/>
    </location>
</feature>
<gene>
    <name evidence="4" type="ORF">APTSU1_001248900</name>
</gene>
<feature type="region of interest" description="Disordered" evidence="2">
    <location>
        <begin position="29"/>
        <end position="49"/>
    </location>
</feature>
<protein>
    <submittedName>
        <fullName evidence="4">Dynein regulatory complex protein 1</fullName>
    </submittedName>
</protein>
<dbReference type="Pfam" id="PF14775">
    <property type="entry name" value="NYD-SP28_assoc"/>
    <property type="match status" value="1"/>
</dbReference>
<comment type="caution">
    <text evidence="4">The sequence shown here is derived from an EMBL/GenBank/DDBJ whole genome shotgun (WGS) entry which is preliminary data.</text>
</comment>
<evidence type="ECO:0000313" key="5">
    <source>
        <dbReference type="Proteomes" id="UP001623349"/>
    </source>
</evidence>
<sequence length="185" mass="21039">MVSTSIQSNVERTSLMSALERLSLMSQMDRASTVSKSEQEELQEGDNESLAVRELGEQEDLSSPKFIHPNDVLKILEAFVTGLKKPKYAVVQVDIRPVPKLKKETRDNSKDTEYWESLATVIPFSKQNLWDALLVLTQRAKLLMENDSLEQQNAEMQSLLQQYLQAKVNSELQIPPTQGFRMPSK</sequence>
<evidence type="ECO:0000256" key="1">
    <source>
        <dbReference type="SAM" id="Coils"/>
    </source>
</evidence>
<organism evidence="4 5">
    <name type="scientific">Apodemus speciosus</name>
    <name type="common">Large Japanese field mouse</name>
    <dbReference type="NCBI Taxonomy" id="105296"/>
    <lineage>
        <taxon>Eukaryota</taxon>
        <taxon>Metazoa</taxon>
        <taxon>Chordata</taxon>
        <taxon>Craniata</taxon>
        <taxon>Vertebrata</taxon>
        <taxon>Euteleostomi</taxon>
        <taxon>Mammalia</taxon>
        <taxon>Eutheria</taxon>
        <taxon>Euarchontoglires</taxon>
        <taxon>Glires</taxon>
        <taxon>Rodentia</taxon>
        <taxon>Myomorpha</taxon>
        <taxon>Muroidea</taxon>
        <taxon>Muridae</taxon>
        <taxon>Murinae</taxon>
        <taxon>Apodemus</taxon>
    </lineage>
</organism>
<name>A0ABQ0FDB9_APOSI</name>
<dbReference type="PANTHER" id="PTHR21625">
    <property type="entry name" value="NYD-SP28 PROTEIN"/>
    <property type="match status" value="1"/>
</dbReference>
<proteinExistence type="predicted"/>
<dbReference type="Proteomes" id="UP001623349">
    <property type="component" value="Unassembled WGS sequence"/>
</dbReference>
<reference evidence="4 5" key="1">
    <citation type="submission" date="2024-08" db="EMBL/GenBank/DDBJ databases">
        <title>The draft genome of Apodemus speciosus.</title>
        <authorList>
            <person name="Nabeshima K."/>
            <person name="Suzuki S."/>
            <person name="Onuma M."/>
        </authorList>
    </citation>
    <scope>NUCLEOTIDE SEQUENCE [LARGE SCALE GENOMIC DNA]</scope>
    <source>
        <strain evidence="4">IB14-021</strain>
    </source>
</reference>
<evidence type="ECO:0000259" key="3">
    <source>
        <dbReference type="Pfam" id="PF14775"/>
    </source>
</evidence>
<feature type="domain" description="Dynein regulatory complex protein 1 C-terminal" evidence="3">
    <location>
        <begin position="113"/>
        <end position="164"/>
    </location>
</feature>
<dbReference type="InterPro" id="IPR029440">
    <property type="entry name" value="DRC1_C"/>
</dbReference>